<name>A0A0K2ZG36_9XANT</name>
<gene>
    <name evidence="3" type="ORF">XTALMG727_1036</name>
</gene>
<dbReference type="Pfam" id="PF00112">
    <property type="entry name" value="Peptidase_C1"/>
    <property type="match status" value="1"/>
</dbReference>
<feature type="signal peptide" evidence="1">
    <location>
        <begin position="1"/>
        <end position="25"/>
    </location>
</feature>
<dbReference type="GO" id="GO:0008234">
    <property type="term" value="F:cysteine-type peptidase activity"/>
    <property type="evidence" value="ECO:0007669"/>
    <property type="project" value="InterPro"/>
</dbReference>
<dbReference type="RefSeq" id="WP_053834535.1">
    <property type="nucleotide sequence ID" value="NZ_CXOI01000016.1"/>
</dbReference>
<dbReference type="SMART" id="SM00645">
    <property type="entry name" value="Pept_C1"/>
    <property type="match status" value="1"/>
</dbReference>
<evidence type="ECO:0000256" key="1">
    <source>
        <dbReference type="SAM" id="SignalP"/>
    </source>
</evidence>
<dbReference type="Gene3D" id="3.90.70.10">
    <property type="entry name" value="Cysteine proteinases"/>
    <property type="match status" value="1"/>
</dbReference>
<feature type="chain" id="PRO_5005492251" evidence="1">
    <location>
        <begin position="26"/>
        <end position="273"/>
    </location>
</feature>
<keyword evidence="4" id="KW-1185">Reference proteome</keyword>
<organism evidence="3 4">
    <name type="scientific">Xanthomonas graminis pv. arrhenatheri LMG 727</name>
    <dbReference type="NCBI Taxonomy" id="1195923"/>
    <lineage>
        <taxon>Bacteria</taxon>
        <taxon>Pseudomonadati</taxon>
        <taxon>Pseudomonadota</taxon>
        <taxon>Gammaproteobacteria</taxon>
        <taxon>Lysobacterales</taxon>
        <taxon>Lysobacteraceae</taxon>
        <taxon>Xanthomonas</taxon>
        <taxon>Xanthomonas translucens group</taxon>
        <taxon>Xanthomonas graminis</taxon>
    </lineage>
</organism>
<evidence type="ECO:0000313" key="4">
    <source>
        <dbReference type="Proteomes" id="UP000046187"/>
    </source>
</evidence>
<reference evidence="4" key="1">
    <citation type="submission" date="2015-07" db="EMBL/GenBank/DDBJ databases">
        <authorList>
            <person name="Wibberg D."/>
        </authorList>
    </citation>
    <scope>NUCLEOTIDE SEQUENCE [LARGE SCALE GENOMIC DNA]</scope>
</reference>
<keyword evidence="3" id="KW-0378">Hydrolase</keyword>
<sequence>MALHRPITSGLFGLLALSAFALAHAQSHGMGLKPSATVQKVLPLFATDEERAEPLPKSVSLKQWAIEPGNQKEVNACASWATAHTLSGWYAKARGQTVTKFAPMYLYTQVNGGSDHGSSMEAPLDVALAEGIDTERHYFQGGYDYLTKPTPEEYENAAKYKQPYKYQMIFDDWSGKGGGQPLIQQIKAALAHSTPVAIGFLPRQGFESLTPSNAVDYDDSSPILGGHEVIALGYDEEGLLIENSWGKGWGDKGFAKLAWSVVAKDVVEAAIAY</sequence>
<accession>A0A0K2ZG36</accession>
<dbReference type="InterPro" id="IPR000668">
    <property type="entry name" value="Peptidase_C1A_C"/>
</dbReference>
<dbReference type="AlphaFoldDB" id="A0A0K2ZG36"/>
<dbReference type="GO" id="GO:0006508">
    <property type="term" value="P:proteolysis"/>
    <property type="evidence" value="ECO:0007669"/>
    <property type="project" value="UniProtKB-KW"/>
</dbReference>
<proteinExistence type="predicted"/>
<feature type="domain" description="Peptidase C1A papain C-terminal" evidence="2">
    <location>
        <begin position="55"/>
        <end position="270"/>
    </location>
</feature>
<keyword evidence="1" id="KW-0732">Signal</keyword>
<protein>
    <submittedName>
        <fullName evidence="3">Cysteine protease</fullName>
    </submittedName>
</protein>
<keyword evidence="3" id="KW-0645">Protease</keyword>
<dbReference type="Proteomes" id="UP000046187">
    <property type="component" value="Unassembled WGS sequence"/>
</dbReference>
<dbReference type="CDD" id="cd02619">
    <property type="entry name" value="Peptidase_C1"/>
    <property type="match status" value="1"/>
</dbReference>
<dbReference type="InterPro" id="IPR038765">
    <property type="entry name" value="Papain-like_cys_pep_sf"/>
</dbReference>
<dbReference type="SUPFAM" id="SSF54001">
    <property type="entry name" value="Cysteine proteinases"/>
    <property type="match status" value="1"/>
</dbReference>
<evidence type="ECO:0000313" key="3">
    <source>
        <dbReference type="EMBL" id="CTP84588.1"/>
    </source>
</evidence>
<evidence type="ECO:0000259" key="2">
    <source>
        <dbReference type="SMART" id="SM00645"/>
    </source>
</evidence>
<dbReference type="EMBL" id="CXOI01000016">
    <property type="protein sequence ID" value="CTP84588.1"/>
    <property type="molecule type" value="Genomic_DNA"/>
</dbReference>